<protein>
    <submittedName>
        <fullName evidence="3">CotH kinase family protein</fullName>
    </submittedName>
</protein>
<reference evidence="3" key="1">
    <citation type="submission" date="2021-12" db="EMBL/GenBank/DDBJ databases">
        <title>Novel species in genus Dyadobacter.</title>
        <authorList>
            <person name="Ma C."/>
        </authorList>
    </citation>
    <scope>NUCLEOTIDE SEQUENCE</scope>
    <source>
        <strain evidence="3">CY399</strain>
    </source>
</reference>
<comment type="caution">
    <text evidence="3">The sequence shown here is derived from an EMBL/GenBank/DDBJ whole genome shotgun (WGS) entry which is preliminary data.</text>
</comment>
<feature type="signal peptide" evidence="1">
    <location>
        <begin position="1"/>
        <end position="19"/>
    </location>
</feature>
<accession>A0A9X1PCB6</accession>
<sequence>MRNLFYLTLFWLQCLCVHAQIPADNYRFYIDEGRKMIVCNQLPNPSQITGSPIQMQFGAKVFTFPGNISTLSHGVKYLITNGGQQYSLYFTQLPLVNLEVPDPSQINLEEEIPGGISIAESTTTPLISNMAIRIRGNSSSFFPKKNYRVQFKDAQGKNKDESILGLRSDKRWLFFGMWNEELRSTNNVSHNLWIDMHKLYYAASEPSAFSSIRTKYVEVFMNKSYKGVYMIGEDMDRKQLQLKKNDGDVTRGELFKADDWSLSAAWEGIGVAKPAPGSEDWQSWELEYPDYSDWNNHHNLLKAVIESSDADFKANIWNLFKQENVIDYFIFLNLLSVEDNMEKNYFIGRYDQGQPWFFIPWDLDGAWGYFPDGVRSNKTQGDRQNGLFKKLFRTNPDGFKNKLATRYFQLRQNLLTEANLKNRFQSNYNLLNSNLIYERDAAVSQDNYGGPNRSGGLAYVNNYITQRLAWLDTYFCPMMDGGCNGQSSCAFEITANASNISPACSANVTLSSGCTGADCAGVTYTWSGNGINQTGTSINITAPGANGSYTYTVKASKSGCADKTAMVTLNITNCTPPVGNDPFSACLEAESQNGNGAITGDPNASNGSTRGEKDNYNHYVDYVINGVKATGAHQVKVRYYANGAAQGSFSVNGNVVLPSANFPPTYSWNIVWREETFNVTLNQGNNTLRIQGLPGYSIRQDKICVTGPGGQNPQEPTCNFNLAPSANKGTYAPQEQISFNANCTGGDCGSVSYAWTGNGANASGATANINAPAAPGSYTYTLTASKNGCASKTVNVTIQVANSQPTCAFDITASASNTAPACSANVTLSSGCTGADCSGVTYTWSGNGINQTGTSINITAPGANGSYTYTVKASKSGCADKTATVTLNITNCTPPVGNDPFSACLEAESQNGNGAITGDPNASNGSTRGEKDNYNHYVDYAINGVKATGPHQVKVRYYANGAAQGSFSVNGNVVLPSANFPPTYSWNIVWREETFNVTLNQGNNTLRIQGLPGYSIRQDKICVTGPGGQNPQEPTCNFNLAPSANKGTYAPQEQISFNANCTGGDCGSVSYAWTGNGANASGATANINAPAAPGSYTYTLTASKNGCASKTVNVNIQVANSQPTCAFDITASASNTAPACLANVTLSSGCTGADCAGVTYTWSGNGINQTGSSINITAPGANGSYTYTVKASKGGCADKTATVTLTITNCNPPVGGNFSLCLESENQSGNGATTGDPNASNGSTRGVKEDYNHYVDYAVNGVPSAGVYQLKLRYSASSTPNIAISVNGNTAIASTNVPATHTWNIVFREVVFNITLAAGNNTVRIQGLNGPSIRQDKLCVTNSGSNARMGVPENLFKLAGPDERLNVFPNPSPGEFNAKFSLSNDDEGTITVTDIRGRVWHTSKVKGNGTHDEKIKLPNAPAGIYLIQIKNGKTTDVRKLLIAQ</sequence>
<dbReference type="GO" id="GO:0030246">
    <property type="term" value="F:carbohydrate binding"/>
    <property type="evidence" value="ECO:0007669"/>
    <property type="project" value="InterPro"/>
</dbReference>
<keyword evidence="4" id="KW-1185">Reference proteome</keyword>
<dbReference type="Pfam" id="PF18962">
    <property type="entry name" value="Por_Secre_tail"/>
    <property type="match status" value="1"/>
</dbReference>
<keyword evidence="3" id="KW-0418">Kinase</keyword>
<feature type="domain" description="CBM6" evidence="2">
    <location>
        <begin position="903"/>
        <end position="1024"/>
    </location>
</feature>
<feature type="chain" id="PRO_5040968253" evidence="1">
    <location>
        <begin position="20"/>
        <end position="1444"/>
    </location>
</feature>
<dbReference type="GO" id="GO:0016301">
    <property type="term" value="F:kinase activity"/>
    <property type="evidence" value="ECO:0007669"/>
    <property type="project" value="UniProtKB-KW"/>
</dbReference>
<evidence type="ECO:0000259" key="2">
    <source>
        <dbReference type="PROSITE" id="PS51175"/>
    </source>
</evidence>
<dbReference type="NCBIfam" id="TIGR04183">
    <property type="entry name" value="Por_Secre_tail"/>
    <property type="match status" value="1"/>
</dbReference>
<dbReference type="Proteomes" id="UP001139700">
    <property type="component" value="Unassembled WGS sequence"/>
</dbReference>
<evidence type="ECO:0000313" key="4">
    <source>
        <dbReference type="Proteomes" id="UP001139700"/>
    </source>
</evidence>
<evidence type="ECO:0000313" key="3">
    <source>
        <dbReference type="EMBL" id="MCF0040647.1"/>
    </source>
</evidence>
<proteinExistence type="predicted"/>
<organism evidence="3 4">
    <name type="scientific">Dyadobacter fanqingshengii</name>
    <dbReference type="NCBI Taxonomy" id="2906443"/>
    <lineage>
        <taxon>Bacteria</taxon>
        <taxon>Pseudomonadati</taxon>
        <taxon>Bacteroidota</taxon>
        <taxon>Cytophagia</taxon>
        <taxon>Cytophagales</taxon>
        <taxon>Spirosomataceae</taxon>
        <taxon>Dyadobacter</taxon>
    </lineage>
</organism>
<dbReference type="InterPro" id="IPR014867">
    <property type="entry name" value="Spore_coat_CotH_CotH2/3/7"/>
</dbReference>
<dbReference type="Gene3D" id="2.60.120.260">
    <property type="entry name" value="Galactose-binding domain-like"/>
    <property type="match status" value="3"/>
</dbReference>
<dbReference type="InterPro" id="IPR013783">
    <property type="entry name" value="Ig-like_fold"/>
</dbReference>
<dbReference type="Pfam" id="PF08757">
    <property type="entry name" value="CotH"/>
    <property type="match status" value="1"/>
</dbReference>
<evidence type="ECO:0000256" key="1">
    <source>
        <dbReference type="SAM" id="SignalP"/>
    </source>
</evidence>
<dbReference type="PANTHER" id="PTHR40050:SF1">
    <property type="entry name" value="INNER SPORE COAT PROTEIN H"/>
    <property type="match status" value="1"/>
</dbReference>
<keyword evidence="1" id="KW-0732">Signal</keyword>
<dbReference type="PROSITE" id="PS51175">
    <property type="entry name" value="CBM6"/>
    <property type="match status" value="3"/>
</dbReference>
<dbReference type="InterPro" id="IPR035986">
    <property type="entry name" value="PKD_dom_sf"/>
</dbReference>
<dbReference type="SUPFAM" id="SSF49299">
    <property type="entry name" value="PKD domain"/>
    <property type="match status" value="2"/>
</dbReference>
<feature type="domain" description="CBM6" evidence="2">
    <location>
        <begin position="585"/>
        <end position="706"/>
    </location>
</feature>
<dbReference type="SUPFAM" id="SSF49785">
    <property type="entry name" value="Galactose-binding domain-like"/>
    <property type="match status" value="3"/>
</dbReference>
<dbReference type="RefSeq" id="WP_234613141.1">
    <property type="nucleotide sequence ID" value="NZ_CP098806.1"/>
</dbReference>
<dbReference type="PANTHER" id="PTHR40050">
    <property type="entry name" value="INNER SPORE COAT PROTEIN H"/>
    <property type="match status" value="1"/>
</dbReference>
<dbReference type="Gene3D" id="2.60.40.10">
    <property type="entry name" value="Immunoglobulins"/>
    <property type="match status" value="4"/>
</dbReference>
<dbReference type="InterPro" id="IPR026444">
    <property type="entry name" value="Secre_tail"/>
</dbReference>
<dbReference type="EMBL" id="JAJTTA010000002">
    <property type="protein sequence ID" value="MCF0040647.1"/>
    <property type="molecule type" value="Genomic_DNA"/>
</dbReference>
<gene>
    <name evidence="3" type="ORF">LXM24_11160</name>
</gene>
<name>A0A9X1PCB6_9BACT</name>
<dbReference type="Pfam" id="PF03422">
    <property type="entry name" value="CBM_6"/>
    <property type="match status" value="1"/>
</dbReference>
<dbReference type="InterPro" id="IPR008979">
    <property type="entry name" value="Galactose-bd-like_sf"/>
</dbReference>
<feature type="domain" description="CBM6" evidence="2">
    <location>
        <begin position="1220"/>
        <end position="1341"/>
    </location>
</feature>
<keyword evidence="3" id="KW-0808">Transferase</keyword>
<dbReference type="InterPro" id="IPR005084">
    <property type="entry name" value="CBM6"/>
</dbReference>